<proteinExistence type="predicted"/>
<reference evidence="1" key="1">
    <citation type="submission" date="2018-05" db="EMBL/GenBank/DDBJ databases">
        <authorList>
            <person name="Lanie J.A."/>
            <person name="Ng W.-L."/>
            <person name="Kazmierczak K.M."/>
            <person name="Andrzejewski T.M."/>
            <person name="Davidsen T.M."/>
            <person name="Wayne K.J."/>
            <person name="Tettelin H."/>
            <person name="Glass J.I."/>
            <person name="Rusch D."/>
            <person name="Podicherti R."/>
            <person name="Tsui H.-C.T."/>
            <person name="Winkler M.E."/>
        </authorList>
    </citation>
    <scope>NUCLEOTIDE SEQUENCE</scope>
</reference>
<dbReference type="EMBL" id="UINC01038478">
    <property type="protein sequence ID" value="SVB35554.1"/>
    <property type="molecule type" value="Genomic_DNA"/>
</dbReference>
<evidence type="ECO:0000313" key="1">
    <source>
        <dbReference type="EMBL" id="SVB35554.1"/>
    </source>
</evidence>
<organism evidence="1">
    <name type="scientific">marine metagenome</name>
    <dbReference type="NCBI Taxonomy" id="408172"/>
    <lineage>
        <taxon>unclassified sequences</taxon>
        <taxon>metagenomes</taxon>
        <taxon>ecological metagenomes</taxon>
    </lineage>
</organism>
<dbReference type="AlphaFoldDB" id="A0A382DC42"/>
<protein>
    <submittedName>
        <fullName evidence="1">Uncharacterized protein</fullName>
    </submittedName>
</protein>
<name>A0A382DC42_9ZZZZ</name>
<feature type="non-terminal residue" evidence="1">
    <location>
        <position position="1"/>
    </location>
</feature>
<sequence length="106" mass="12154">IIKVGIGSHKELGSNEWDMINYFQADDVNYTKHEKTATSETNGTSLISNDVGLVELWDILPDSVDLDAWMKYFTETCGGIEERDLVWREYAGMVDRTECEVLRNIF</sequence>
<gene>
    <name evidence="1" type="ORF">METZ01_LOCUS188408</name>
</gene>
<accession>A0A382DC42</accession>